<feature type="transmembrane region" description="Helical" evidence="7">
    <location>
        <begin position="188"/>
        <end position="206"/>
    </location>
</feature>
<evidence type="ECO:0000256" key="5">
    <source>
        <dbReference type="ARBA" id="ARBA00022989"/>
    </source>
</evidence>
<dbReference type="Pfam" id="PF01790">
    <property type="entry name" value="LGT"/>
    <property type="match status" value="1"/>
</dbReference>
<dbReference type="EMBL" id="SHBL01000023">
    <property type="protein sequence ID" value="RZO23831.1"/>
    <property type="molecule type" value="Genomic_DNA"/>
</dbReference>
<dbReference type="InterPro" id="IPR001640">
    <property type="entry name" value="Lgt"/>
</dbReference>
<dbReference type="GO" id="GO:0042158">
    <property type="term" value="P:lipoprotein biosynthetic process"/>
    <property type="evidence" value="ECO:0007669"/>
    <property type="project" value="UniProtKB-UniRule"/>
</dbReference>
<dbReference type="HAMAP" id="MF_01147">
    <property type="entry name" value="Lgt"/>
    <property type="match status" value="1"/>
</dbReference>
<feature type="transmembrane region" description="Helical" evidence="7">
    <location>
        <begin position="109"/>
        <end position="126"/>
    </location>
</feature>
<feature type="transmembrane region" description="Helical" evidence="7">
    <location>
        <begin position="30"/>
        <end position="46"/>
    </location>
</feature>
<comment type="similarity">
    <text evidence="1 7">Belongs to the Lgt family.</text>
</comment>
<evidence type="ECO:0000313" key="8">
    <source>
        <dbReference type="EMBL" id="RZO23831.1"/>
    </source>
</evidence>
<dbReference type="PANTHER" id="PTHR30589:SF0">
    <property type="entry name" value="PHOSPHATIDYLGLYCEROL--PROLIPOPROTEIN DIACYLGLYCERYL TRANSFERASE"/>
    <property type="match status" value="1"/>
</dbReference>
<keyword evidence="5 7" id="KW-1133">Transmembrane helix</keyword>
<protein>
    <recommendedName>
        <fullName evidence="7">Phosphatidylglycerol--prolipoprotein diacylglyceryl transferase</fullName>
        <ecNumber evidence="7">2.5.1.145</ecNumber>
    </recommendedName>
</protein>
<dbReference type="PANTHER" id="PTHR30589">
    <property type="entry name" value="PROLIPOPROTEIN DIACYLGLYCERYL TRANSFERASE"/>
    <property type="match status" value="1"/>
</dbReference>
<gene>
    <name evidence="7" type="primary">lgt</name>
    <name evidence="8" type="ORF">EVA99_03070</name>
</gene>
<feature type="binding site" evidence="7">
    <location>
        <position position="152"/>
    </location>
    <ligand>
        <name>a 1,2-diacyl-sn-glycero-3-phospho-(1'-sn-glycerol)</name>
        <dbReference type="ChEBI" id="CHEBI:64716"/>
    </ligand>
</feature>
<keyword evidence="3 7" id="KW-0808">Transferase</keyword>
<dbReference type="GO" id="GO:0008961">
    <property type="term" value="F:phosphatidylglycerol-prolipoprotein diacylglyceryl transferase activity"/>
    <property type="evidence" value="ECO:0007669"/>
    <property type="project" value="UniProtKB-UniRule"/>
</dbReference>
<evidence type="ECO:0000256" key="1">
    <source>
        <dbReference type="ARBA" id="ARBA00007150"/>
    </source>
</evidence>
<dbReference type="PROSITE" id="PS01311">
    <property type="entry name" value="LGT"/>
    <property type="match status" value="1"/>
</dbReference>
<evidence type="ECO:0000256" key="2">
    <source>
        <dbReference type="ARBA" id="ARBA00022475"/>
    </source>
</evidence>
<accession>A0A520MRI2</accession>
<evidence type="ECO:0000256" key="7">
    <source>
        <dbReference type="HAMAP-Rule" id="MF_01147"/>
    </source>
</evidence>
<dbReference type="GO" id="GO:0005886">
    <property type="term" value="C:plasma membrane"/>
    <property type="evidence" value="ECO:0007669"/>
    <property type="project" value="UniProtKB-SubCell"/>
</dbReference>
<dbReference type="UniPathway" id="UPA00664"/>
<dbReference type="AlphaFoldDB" id="A0A520MRI2"/>
<comment type="caution">
    <text evidence="8">The sequence shown here is derived from an EMBL/GenBank/DDBJ whole genome shotgun (WGS) entry which is preliminary data.</text>
</comment>
<comment type="subcellular location">
    <subcellularLocation>
        <location evidence="7">Cell membrane</location>
        <topology evidence="7">Multi-pass membrane protein</topology>
    </subcellularLocation>
</comment>
<keyword evidence="2 7" id="KW-1003">Cell membrane</keyword>
<dbReference type="EC" id="2.5.1.145" evidence="7"/>
<keyword evidence="4 7" id="KW-0812">Transmembrane</keyword>
<keyword evidence="6 7" id="KW-0472">Membrane</keyword>
<feature type="transmembrane region" description="Helical" evidence="7">
    <location>
        <begin position="244"/>
        <end position="268"/>
    </location>
</feature>
<organism evidence="8 9">
    <name type="scientific">SAR86 cluster bacterium</name>
    <dbReference type="NCBI Taxonomy" id="2030880"/>
    <lineage>
        <taxon>Bacteria</taxon>
        <taxon>Pseudomonadati</taxon>
        <taxon>Pseudomonadota</taxon>
        <taxon>Gammaproteobacteria</taxon>
        <taxon>SAR86 cluster</taxon>
    </lineage>
</organism>
<comment type="function">
    <text evidence="7">Catalyzes the transfer of the diacylglyceryl group from phosphatidylglycerol to the sulfhydryl group of the N-terminal cysteine of a prolipoprotein, the first step in the formation of mature lipoproteins.</text>
</comment>
<feature type="transmembrane region" description="Helical" evidence="7">
    <location>
        <begin position="67"/>
        <end position="89"/>
    </location>
</feature>
<evidence type="ECO:0000256" key="3">
    <source>
        <dbReference type="ARBA" id="ARBA00022679"/>
    </source>
</evidence>
<evidence type="ECO:0000256" key="6">
    <source>
        <dbReference type="ARBA" id="ARBA00023136"/>
    </source>
</evidence>
<evidence type="ECO:0000256" key="4">
    <source>
        <dbReference type="ARBA" id="ARBA00022692"/>
    </source>
</evidence>
<name>A0A520MRI2_9GAMM</name>
<evidence type="ECO:0000313" key="9">
    <source>
        <dbReference type="Proteomes" id="UP000320146"/>
    </source>
</evidence>
<dbReference type="Proteomes" id="UP000320146">
    <property type="component" value="Unassembled WGS sequence"/>
</dbReference>
<keyword evidence="8" id="KW-0449">Lipoprotein</keyword>
<dbReference type="NCBIfam" id="TIGR00544">
    <property type="entry name" value="lgt"/>
    <property type="match status" value="1"/>
</dbReference>
<reference evidence="8 9" key="1">
    <citation type="submission" date="2019-02" db="EMBL/GenBank/DDBJ databases">
        <title>Prokaryotic population dynamics and viral predation in marine succession experiment using metagenomics: the confinement effect.</title>
        <authorList>
            <person name="Haro-Moreno J.M."/>
            <person name="Rodriguez-Valera F."/>
            <person name="Lopez-Perez M."/>
        </authorList>
    </citation>
    <scope>NUCLEOTIDE SEQUENCE [LARGE SCALE GENOMIC DNA]</scope>
    <source>
        <strain evidence="8">MED-G166</strain>
    </source>
</reference>
<proteinExistence type="inferred from homology"/>
<comment type="catalytic activity">
    <reaction evidence="7">
        <text>L-cysteinyl-[prolipoprotein] + a 1,2-diacyl-sn-glycero-3-phospho-(1'-sn-glycerol) = an S-1,2-diacyl-sn-glyceryl-L-cysteinyl-[prolipoprotein] + sn-glycerol 1-phosphate + H(+)</text>
        <dbReference type="Rhea" id="RHEA:56712"/>
        <dbReference type="Rhea" id="RHEA-COMP:14679"/>
        <dbReference type="Rhea" id="RHEA-COMP:14680"/>
        <dbReference type="ChEBI" id="CHEBI:15378"/>
        <dbReference type="ChEBI" id="CHEBI:29950"/>
        <dbReference type="ChEBI" id="CHEBI:57685"/>
        <dbReference type="ChEBI" id="CHEBI:64716"/>
        <dbReference type="ChEBI" id="CHEBI:140658"/>
        <dbReference type="EC" id="2.5.1.145"/>
    </reaction>
</comment>
<sequence>MITYPNIDPVALSIPLPGFLHPYLGDALNIHWYGLAYVLGAYLIYLRMVATRTKFNIDVSKDEVSDVVFTYGLFFGAIVGGRLGHVLFYDLHMQLADPLYFLKIWQGGMSFHGGLIGVMISMGFYANKKGFTFFQVTDWIAPQVPIALFLGRIANFINAELYGRPTDVPWAMVFPTDPLGLTRHPSQIYEALLEGLFLFIFLNYIISKTNQVGRHSGYFLIGYGVARSVSEIYRTPDAVWGNDFLLFSFLTQGQLLSVPMIILGIFILTKK</sequence>
<comment type="pathway">
    <text evidence="7">Protein modification; lipoprotein biosynthesis (diacylglyceryl transfer).</text>
</comment>